<accession>A0AAD9X572</accession>
<sequence>MNPSAAGSTDKMDDFILHGDRHWIDNQMMGLITFACDEYKYCKLLETIYQRIEDHSNRFQIRLKDEDKECNSDRKTSKDCREAKIGKAPNAPSNTIGWIISGSELYSIPSVRSKRLFEDIGNVGLIYKGQMYREMKTLKGTVAIIETDRKNWFKYGFMALRACIERFNTFIRQVIAIDATHSKSKTRGVWLVTVCKNGNEMIYPLAFGFDNFECLKSWTWFLEATSWSDLATRTSIDNFGSANGKRGDMINLYYRATYVYRVKEFDRLMAEIKSLPFEVYDKLVEVGIQNFSHVHFPRKSFATYGYIISVSFVSGLKVDMKECKKVVVGDVVIVSYVDMAYVDCQRLGKLLQLVLS</sequence>
<protein>
    <recommendedName>
        <fullName evidence="3">MULE transposase domain-containing protein</fullName>
    </recommendedName>
</protein>
<organism evidence="1 2">
    <name type="scientific">Dipteronia dyeriana</name>
    <dbReference type="NCBI Taxonomy" id="168575"/>
    <lineage>
        <taxon>Eukaryota</taxon>
        <taxon>Viridiplantae</taxon>
        <taxon>Streptophyta</taxon>
        <taxon>Embryophyta</taxon>
        <taxon>Tracheophyta</taxon>
        <taxon>Spermatophyta</taxon>
        <taxon>Magnoliopsida</taxon>
        <taxon>eudicotyledons</taxon>
        <taxon>Gunneridae</taxon>
        <taxon>Pentapetalae</taxon>
        <taxon>rosids</taxon>
        <taxon>malvids</taxon>
        <taxon>Sapindales</taxon>
        <taxon>Sapindaceae</taxon>
        <taxon>Hippocastanoideae</taxon>
        <taxon>Acereae</taxon>
        <taxon>Dipteronia</taxon>
    </lineage>
</organism>
<dbReference type="AlphaFoldDB" id="A0AAD9X572"/>
<proteinExistence type="predicted"/>
<evidence type="ECO:0000313" key="1">
    <source>
        <dbReference type="EMBL" id="KAK2652912.1"/>
    </source>
</evidence>
<gene>
    <name evidence="1" type="ORF">Ddye_012768</name>
</gene>
<dbReference type="Proteomes" id="UP001280121">
    <property type="component" value="Unassembled WGS sequence"/>
</dbReference>
<evidence type="ECO:0008006" key="3">
    <source>
        <dbReference type="Google" id="ProtNLM"/>
    </source>
</evidence>
<dbReference type="EMBL" id="JANJYI010000004">
    <property type="protein sequence ID" value="KAK2652912.1"/>
    <property type="molecule type" value="Genomic_DNA"/>
</dbReference>
<reference evidence="1" key="1">
    <citation type="journal article" date="2023" name="Plant J.">
        <title>Genome sequences and population genomics provide insights into the demographic history, inbreeding, and mutation load of two 'living fossil' tree species of Dipteronia.</title>
        <authorList>
            <person name="Feng Y."/>
            <person name="Comes H.P."/>
            <person name="Chen J."/>
            <person name="Zhu S."/>
            <person name="Lu R."/>
            <person name="Zhang X."/>
            <person name="Li P."/>
            <person name="Qiu J."/>
            <person name="Olsen K.M."/>
            <person name="Qiu Y."/>
        </authorList>
    </citation>
    <scope>NUCLEOTIDE SEQUENCE</scope>
    <source>
        <strain evidence="1">KIB01</strain>
    </source>
</reference>
<keyword evidence="2" id="KW-1185">Reference proteome</keyword>
<evidence type="ECO:0000313" key="2">
    <source>
        <dbReference type="Proteomes" id="UP001280121"/>
    </source>
</evidence>
<name>A0AAD9X572_9ROSI</name>
<dbReference type="PANTHER" id="PTHR31973">
    <property type="entry name" value="POLYPROTEIN, PUTATIVE-RELATED"/>
    <property type="match status" value="1"/>
</dbReference>
<dbReference type="PANTHER" id="PTHR31973:SF195">
    <property type="entry name" value="MUDR FAMILY TRANSPOSASE"/>
    <property type="match status" value="1"/>
</dbReference>
<comment type="caution">
    <text evidence="1">The sequence shown here is derived from an EMBL/GenBank/DDBJ whole genome shotgun (WGS) entry which is preliminary data.</text>
</comment>